<name>A0A087TBW7_STEMI</name>
<dbReference type="AlphaFoldDB" id="A0A087TBW7"/>
<protein>
    <submittedName>
        <fullName evidence="1">Uncharacterized protein</fullName>
    </submittedName>
</protein>
<evidence type="ECO:0000313" key="1">
    <source>
        <dbReference type="EMBL" id="KFM62606.1"/>
    </source>
</evidence>
<reference evidence="1 2" key="1">
    <citation type="submission" date="2013-11" db="EMBL/GenBank/DDBJ databases">
        <title>Genome sequencing of Stegodyphus mimosarum.</title>
        <authorList>
            <person name="Bechsgaard J."/>
        </authorList>
    </citation>
    <scope>NUCLEOTIDE SEQUENCE [LARGE SCALE GENOMIC DNA]</scope>
</reference>
<gene>
    <name evidence="1" type="ORF">X975_07468</name>
</gene>
<dbReference type="EMBL" id="KK114507">
    <property type="protein sequence ID" value="KFM62606.1"/>
    <property type="molecule type" value="Genomic_DNA"/>
</dbReference>
<proteinExistence type="predicted"/>
<evidence type="ECO:0000313" key="2">
    <source>
        <dbReference type="Proteomes" id="UP000054359"/>
    </source>
</evidence>
<dbReference type="Proteomes" id="UP000054359">
    <property type="component" value="Unassembled WGS sequence"/>
</dbReference>
<sequence>MKQNNLKMKLKQKKMMKTQGMLTYLLRNKWEMTFKMMQILKTNQKKHRES</sequence>
<accession>A0A087TBW7</accession>
<organism evidence="1 2">
    <name type="scientific">Stegodyphus mimosarum</name>
    <name type="common">African social velvet spider</name>
    <dbReference type="NCBI Taxonomy" id="407821"/>
    <lineage>
        <taxon>Eukaryota</taxon>
        <taxon>Metazoa</taxon>
        <taxon>Ecdysozoa</taxon>
        <taxon>Arthropoda</taxon>
        <taxon>Chelicerata</taxon>
        <taxon>Arachnida</taxon>
        <taxon>Araneae</taxon>
        <taxon>Araneomorphae</taxon>
        <taxon>Entelegynae</taxon>
        <taxon>Eresoidea</taxon>
        <taxon>Eresidae</taxon>
        <taxon>Stegodyphus</taxon>
    </lineage>
</organism>
<keyword evidence="2" id="KW-1185">Reference proteome</keyword>
<feature type="non-terminal residue" evidence="1">
    <location>
        <position position="50"/>
    </location>
</feature>